<accession>A0A0D0B959</accession>
<evidence type="ECO:0000256" key="3">
    <source>
        <dbReference type="ARBA" id="ARBA00022927"/>
    </source>
</evidence>
<keyword evidence="3" id="KW-0653">Protein transport</keyword>
<organism evidence="5 6">
    <name type="scientific">Suillus luteus UH-Slu-Lm8-n1</name>
    <dbReference type="NCBI Taxonomy" id="930992"/>
    <lineage>
        <taxon>Eukaryota</taxon>
        <taxon>Fungi</taxon>
        <taxon>Dikarya</taxon>
        <taxon>Basidiomycota</taxon>
        <taxon>Agaricomycotina</taxon>
        <taxon>Agaricomycetes</taxon>
        <taxon>Agaricomycetidae</taxon>
        <taxon>Boletales</taxon>
        <taxon>Suillineae</taxon>
        <taxon>Suillaceae</taxon>
        <taxon>Suillus</taxon>
    </lineage>
</organism>
<dbReference type="OrthoDB" id="30840at2759"/>
<dbReference type="Gene3D" id="2.170.150.10">
    <property type="entry name" value="Metal Binding Protein, Guanine Nucleotide Exchange Factor, Chain A"/>
    <property type="match status" value="1"/>
</dbReference>
<dbReference type="GO" id="GO:0016020">
    <property type="term" value="C:membrane"/>
    <property type="evidence" value="ECO:0007669"/>
    <property type="project" value="TreeGrafter"/>
</dbReference>
<dbReference type="InterPro" id="IPR007515">
    <property type="entry name" value="Mss4"/>
</dbReference>
<name>A0A0D0B959_9AGAM</name>
<dbReference type="InterPro" id="IPR011057">
    <property type="entry name" value="Mss4-like_sf"/>
</dbReference>
<gene>
    <name evidence="5" type="ORF">CY34DRAFT_749199</name>
</gene>
<keyword evidence="1" id="KW-0813">Transport</keyword>
<evidence type="ECO:0000256" key="4">
    <source>
        <dbReference type="SAM" id="MobiDB-lite"/>
    </source>
</evidence>
<evidence type="ECO:0000313" key="5">
    <source>
        <dbReference type="EMBL" id="KIK42872.1"/>
    </source>
</evidence>
<dbReference type="EMBL" id="KN835227">
    <property type="protein sequence ID" value="KIK42872.1"/>
    <property type="molecule type" value="Genomic_DNA"/>
</dbReference>
<dbReference type="Proteomes" id="UP000054485">
    <property type="component" value="Unassembled WGS sequence"/>
</dbReference>
<dbReference type="PANTHER" id="PTHR13276:SF0">
    <property type="entry name" value="GUANINE NUCLEOTIDE EXCHANGE FACTOR MSS4"/>
    <property type="match status" value="1"/>
</dbReference>
<sequence length="168" mass="18419">MSDQPLPPGALDALKRPSNAGDRSRIRKLSDFENGALAVFASHDKDPAELTHKFDLLCPRNGCGSVILKAGVGRWVERDSVELDITKQPLHPDLPALPAPPATAQWWLVAPTIMEFENIGFTKPVQQDAAVAPKLKFLICAECDLGPLGWCEEGVDEFWLACSRVGYR</sequence>
<dbReference type="GO" id="GO:0006892">
    <property type="term" value="P:post-Golgi vesicle-mediated transport"/>
    <property type="evidence" value="ECO:0007669"/>
    <property type="project" value="TreeGrafter"/>
</dbReference>
<keyword evidence="2" id="KW-0344">Guanine-nucleotide releasing factor</keyword>
<dbReference type="STRING" id="930992.A0A0D0B959"/>
<dbReference type="InParanoid" id="A0A0D0B959"/>
<protein>
    <recommendedName>
        <fullName evidence="7">Mss4-like protein</fullName>
    </recommendedName>
</protein>
<dbReference type="Pfam" id="PF04421">
    <property type="entry name" value="Mss4"/>
    <property type="match status" value="1"/>
</dbReference>
<dbReference type="GO" id="GO:0007264">
    <property type="term" value="P:small GTPase-mediated signal transduction"/>
    <property type="evidence" value="ECO:0007669"/>
    <property type="project" value="InterPro"/>
</dbReference>
<feature type="region of interest" description="Disordered" evidence="4">
    <location>
        <begin position="1"/>
        <end position="22"/>
    </location>
</feature>
<dbReference type="PROSITE" id="PS51796">
    <property type="entry name" value="MSS4"/>
    <property type="match status" value="1"/>
</dbReference>
<evidence type="ECO:0000313" key="6">
    <source>
        <dbReference type="Proteomes" id="UP000054485"/>
    </source>
</evidence>
<dbReference type="GO" id="GO:0015031">
    <property type="term" value="P:protein transport"/>
    <property type="evidence" value="ECO:0007669"/>
    <property type="project" value="UniProtKB-KW"/>
</dbReference>
<evidence type="ECO:0008006" key="7">
    <source>
        <dbReference type="Google" id="ProtNLM"/>
    </source>
</evidence>
<reference evidence="5 6" key="1">
    <citation type="submission" date="2014-04" db="EMBL/GenBank/DDBJ databases">
        <authorList>
            <consortium name="DOE Joint Genome Institute"/>
            <person name="Kuo A."/>
            <person name="Ruytinx J."/>
            <person name="Rineau F."/>
            <person name="Colpaert J."/>
            <person name="Kohler A."/>
            <person name="Nagy L.G."/>
            <person name="Floudas D."/>
            <person name="Copeland A."/>
            <person name="Barry K.W."/>
            <person name="Cichocki N."/>
            <person name="Veneault-Fourrey C."/>
            <person name="LaButti K."/>
            <person name="Lindquist E.A."/>
            <person name="Lipzen A."/>
            <person name="Lundell T."/>
            <person name="Morin E."/>
            <person name="Murat C."/>
            <person name="Sun H."/>
            <person name="Tunlid A."/>
            <person name="Henrissat B."/>
            <person name="Grigoriev I.V."/>
            <person name="Hibbett D.S."/>
            <person name="Martin F."/>
            <person name="Nordberg H.P."/>
            <person name="Cantor M.N."/>
            <person name="Hua S.X."/>
        </authorList>
    </citation>
    <scope>NUCLEOTIDE SEQUENCE [LARGE SCALE GENOMIC DNA]</scope>
    <source>
        <strain evidence="5 6">UH-Slu-Lm8-n1</strain>
    </source>
</reference>
<evidence type="ECO:0000256" key="1">
    <source>
        <dbReference type="ARBA" id="ARBA00022448"/>
    </source>
</evidence>
<dbReference type="GO" id="GO:0005085">
    <property type="term" value="F:guanyl-nucleotide exchange factor activity"/>
    <property type="evidence" value="ECO:0007669"/>
    <property type="project" value="UniProtKB-KW"/>
</dbReference>
<dbReference type="InterPro" id="IPR011323">
    <property type="entry name" value="Mss4/transl-control_tumour"/>
</dbReference>
<dbReference type="AlphaFoldDB" id="A0A0D0B959"/>
<dbReference type="GO" id="GO:0008270">
    <property type="term" value="F:zinc ion binding"/>
    <property type="evidence" value="ECO:0007669"/>
    <property type="project" value="TreeGrafter"/>
</dbReference>
<dbReference type="GO" id="GO:0005829">
    <property type="term" value="C:cytosol"/>
    <property type="evidence" value="ECO:0007669"/>
    <property type="project" value="TreeGrafter"/>
</dbReference>
<dbReference type="HOGENOM" id="CLU_132754_0_0_1"/>
<proteinExistence type="predicted"/>
<dbReference type="SUPFAM" id="SSF51316">
    <property type="entry name" value="Mss4-like"/>
    <property type="match status" value="1"/>
</dbReference>
<evidence type="ECO:0000256" key="2">
    <source>
        <dbReference type="ARBA" id="ARBA00022658"/>
    </source>
</evidence>
<keyword evidence="6" id="KW-1185">Reference proteome</keyword>
<reference evidence="6" key="2">
    <citation type="submission" date="2015-01" db="EMBL/GenBank/DDBJ databases">
        <title>Evolutionary Origins and Diversification of the Mycorrhizal Mutualists.</title>
        <authorList>
            <consortium name="DOE Joint Genome Institute"/>
            <consortium name="Mycorrhizal Genomics Consortium"/>
            <person name="Kohler A."/>
            <person name="Kuo A."/>
            <person name="Nagy L.G."/>
            <person name="Floudas D."/>
            <person name="Copeland A."/>
            <person name="Barry K.W."/>
            <person name="Cichocki N."/>
            <person name="Veneault-Fourrey C."/>
            <person name="LaButti K."/>
            <person name="Lindquist E.A."/>
            <person name="Lipzen A."/>
            <person name="Lundell T."/>
            <person name="Morin E."/>
            <person name="Murat C."/>
            <person name="Riley R."/>
            <person name="Ohm R."/>
            <person name="Sun H."/>
            <person name="Tunlid A."/>
            <person name="Henrissat B."/>
            <person name="Grigoriev I.V."/>
            <person name="Hibbett D.S."/>
            <person name="Martin F."/>
        </authorList>
    </citation>
    <scope>NUCLEOTIDE SEQUENCE [LARGE SCALE GENOMIC DNA]</scope>
    <source>
        <strain evidence="6">UH-Slu-Lm8-n1</strain>
    </source>
</reference>
<dbReference type="PANTHER" id="PTHR13276">
    <property type="entry name" value="GUANINE NUCLEOTIDE EXCHANGE FACTOR MSS4"/>
    <property type="match status" value="1"/>
</dbReference>